<dbReference type="PANTHER" id="PTHR32552">
    <property type="entry name" value="FERRICHROME IRON RECEPTOR-RELATED"/>
    <property type="match status" value="1"/>
</dbReference>
<organism evidence="18 19">
    <name type="scientific">Hymenobacter nivis</name>
    <dbReference type="NCBI Taxonomy" id="1850093"/>
    <lineage>
        <taxon>Bacteria</taxon>
        <taxon>Pseudomonadati</taxon>
        <taxon>Bacteroidota</taxon>
        <taxon>Cytophagia</taxon>
        <taxon>Cytophagales</taxon>
        <taxon>Hymenobacteraceae</taxon>
        <taxon>Hymenobacter</taxon>
    </lineage>
</organism>
<keyword evidence="4 14" id="KW-1134">Transmembrane beta strand</keyword>
<dbReference type="PROSITE" id="PS52016">
    <property type="entry name" value="TONB_DEPENDENT_REC_3"/>
    <property type="match status" value="1"/>
</dbReference>
<dbReference type="Proteomes" id="UP000317646">
    <property type="component" value="Unassembled WGS sequence"/>
</dbReference>
<evidence type="ECO:0000256" key="11">
    <source>
        <dbReference type="ARBA" id="ARBA00023136"/>
    </source>
</evidence>
<proteinExistence type="inferred from homology"/>
<evidence type="ECO:0000256" key="6">
    <source>
        <dbReference type="ARBA" id="ARBA00022692"/>
    </source>
</evidence>
<comment type="caution">
    <text evidence="18">The sequence shown here is derived from an EMBL/GenBank/DDBJ whole genome shotgun (WGS) entry which is preliminary data.</text>
</comment>
<evidence type="ECO:0000256" key="5">
    <source>
        <dbReference type="ARBA" id="ARBA00022496"/>
    </source>
</evidence>
<dbReference type="GO" id="GO:0009279">
    <property type="term" value="C:cell outer membrane"/>
    <property type="evidence" value="ECO:0007669"/>
    <property type="project" value="UniProtKB-SubCell"/>
</dbReference>
<protein>
    <submittedName>
        <fullName evidence="18">TonB-dependent siderophore receptor</fullName>
    </submittedName>
</protein>
<comment type="similarity">
    <text evidence="2 14 15">Belongs to the TonB-dependent receptor family.</text>
</comment>
<dbReference type="Gene3D" id="2.40.170.20">
    <property type="entry name" value="TonB-dependent receptor, beta-barrel domain"/>
    <property type="match status" value="1"/>
</dbReference>
<evidence type="ECO:0000256" key="7">
    <source>
        <dbReference type="ARBA" id="ARBA00022729"/>
    </source>
</evidence>
<evidence type="ECO:0000256" key="9">
    <source>
        <dbReference type="ARBA" id="ARBA00023065"/>
    </source>
</evidence>
<feature type="domain" description="TonB-dependent receptor plug" evidence="17">
    <location>
        <begin position="185"/>
        <end position="287"/>
    </location>
</feature>
<dbReference type="PANTHER" id="PTHR32552:SF68">
    <property type="entry name" value="FERRICHROME OUTER MEMBRANE TRANSPORTER_PHAGE RECEPTOR"/>
    <property type="match status" value="1"/>
</dbReference>
<name>A0A502GXA1_9BACT</name>
<dbReference type="NCBIfam" id="TIGR01783">
    <property type="entry name" value="TonB-siderophor"/>
    <property type="match status" value="1"/>
</dbReference>
<keyword evidence="9" id="KW-0406">Ion transport</keyword>
<evidence type="ECO:0000256" key="13">
    <source>
        <dbReference type="ARBA" id="ARBA00023237"/>
    </source>
</evidence>
<dbReference type="AlphaFoldDB" id="A0A502GXA1"/>
<dbReference type="GO" id="GO:0015344">
    <property type="term" value="F:siderophore uptake transmembrane transporter activity"/>
    <property type="evidence" value="ECO:0007669"/>
    <property type="project" value="TreeGrafter"/>
</dbReference>
<dbReference type="InterPro" id="IPR037066">
    <property type="entry name" value="Plug_dom_sf"/>
</dbReference>
<evidence type="ECO:0000256" key="10">
    <source>
        <dbReference type="ARBA" id="ARBA00023077"/>
    </source>
</evidence>
<dbReference type="GO" id="GO:0038023">
    <property type="term" value="F:signaling receptor activity"/>
    <property type="evidence" value="ECO:0007669"/>
    <property type="project" value="InterPro"/>
</dbReference>
<dbReference type="InterPro" id="IPR036942">
    <property type="entry name" value="Beta-barrel_TonB_sf"/>
</dbReference>
<dbReference type="InterPro" id="IPR010105">
    <property type="entry name" value="TonB_sidphr_rcpt"/>
</dbReference>
<evidence type="ECO:0000256" key="1">
    <source>
        <dbReference type="ARBA" id="ARBA00004571"/>
    </source>
</evidence>
<evidence type="ECO:0000256" key="8">
    <source>
        <dbReference type="ARBA" id="ARBA00023004"/>
    </source>
</evidence>
<keyword evidence="7" id="KW-0732">Signal</keyword>
<dbReference type="Gene3D" id="2.170.130.10">
    <property type="entry name" value="TonB-dependent receptor, plug domain"/>
    <property type="match status" value="1"/>
</dbReference>
<sequence length="872" mass="96163">MQLIQALGASALVALRRCISRNRRDCQFSHFSPACPGPVRGPGGPRWRSMVRAGLLFLVCCWGPLGAWAQGPGRVAGRITGPAGQALEGISVVEQSGRFAALSGPDGRFALDQLPLGPYTLITRGLGQQEARRAVLLSAEAPTATADFVLAPSTHAMQEVEVLGRKETTYKSDYSLVGTRTATDLIDVPQSISTVTKELMADRQAYRLTDVVKNVAGVTQYSHYDDFTIRGFRNGYESGFRLINGLRSGFSYGNAFTQAPLTVNLERVEVLKGPGAALFGDINPGGTVNMVTKKPLAEARQALAFSTGTFNTSRATADFTGPLGGQKNLLYRVNAGYEKTNTFRDVNDTRSLMLAPTVTFLVTDKTTLNAELVYAHSDGYLDRGLPIKSNDLYGAPRAFTLSQPSDYFRTSTYYLNASLNHRFTNWLSFNASYLDFTYNEDLSEHRTLNSYDNSDPAKPANSVMNLRYFDRRAEEYTKNLSAYFVLSRPTGPVQHKVVAGADYIRFNTDRESAMFEARQQLVTTVAGGAVSQRVVPLQFDLNKPSYEIRDPNTYVRRPTPQFFTDYINSIYHTTGLYVQDQLALTPRLGLLLGARYELFADERDYGDGLANVPQTKFLPRAGLTYALRPHLNYFASYSAGFRPLKPEYVRFPARYGRSEAFSPETSYQLETGLKGEFFDRALFATVAVYQIVKRNQLVNTGSLTADGAPVYRQNGQARARGAELELTGNLLPNLSLNANYAFTHTRVLEADLAAENGQPLANAPRHAAGFWAKYTFLTPGLRGLGLAVGGNCVGRRRFENPSAPLDGGPAAWAYWPGYAVADVAVFYTVNRFNLHVNLNNVFDKYYFVGGYDYFRASPGAPRNFLATLGYAL</sequence>
<keyword evidence="19" id="KW-1185">Reference proteome</keyword>
<evidence type="ECO:0000256" key="3">
    <source>
        <dbReference type="ARBA" id="ARBA00022448"/>
    </source>
</evidence>
<dbReference type="InterPro" id="IPR013784">
    <property type="entry name" value="Carb-bd-like_fold"/>
</dbReference>
<evidence type="ECO:0000259" key="17">
    <source>
        <dbReference type="Pfam" id="PF07715"/>
    </source>
</evidence>
<dbReference type="CDD" id="cd01347">
    <property type="entry name" value="ligand_gated_channel"/>
    <property type="match status" value="1"/>
</dbReference>
<keyword evidence="3 14" id="KW-0813">Transport</keyword>
<keyword evidence="12 18" id="KW-0675">Receptor</keyword>
<keyword evidence="11 14" id="KW-0472">Membrane</keyword>
<feature type="domain" description="TonB-dependent receptor-like beta-barrel" evidence="16">
    <location>
        <begin position="362"/>
        <end position="841"/>
    </location>
</feature>
<gene>
    <name evidence="18" type="ORF">EAH73_11550</name>
</gene>
<comment type="subcellular location">
    <subcellularLocation>
        <location evidence="1 14">Cell outer membrane</location>
        <topology evidence="1 14">Multi-pass membrane protein</topology>
    </subcellularLocation>
</comment>
<evidence type="ECO:0000313" key="18">
    <source>
        <dbReference type="EMBL" id="TPG65998.1"/>
    </source>
</evidence>
<dbReference type="EMBL" id="RCYZ01000004">
    <property type="protein sequence ID" value="TPG65998.1"/>
    <property type="molecule type" value="Genomic_DNA"/>
</dbReference>
<keyword evidence="8" id="KW-0408">Iron</keyword>
<evidence type="ECO:0000256" key="2">
    <source>
        <dbReference type="ARBA" id="ARBA00009810"/>
    </source>
</evidence>
<dbReference type="InterPro" id="IPR000531">
    <property type="entry name" value="Beta-barrel_TonB"/>
</dbReference>
<evidence type="ECO:0000256" key="15">
    <source>
        <dbReference type="RuleBase" id="RU003357"/>
    </source>
</evidence>
<dbReference type="InterPro" id="IPR012910">
    <property type="entry name" value="Plug_dom"/>
</dbReference>
<accession>A0A502GXA1</accession>
<evidence type="ECO:0000256" key="12">
    <source>
        <dbReference type="ARBA" id="ARBA00023170"/>
    </source>
</evidence>
<evidence type="ECO:0000313" key="19">
    <source>
        <dbReference type="Proteomes" id="UP000317646"/>
    </source>
</evidence>
<keyword evidence="10 15" id="KW-0798">TonB box</keyword>
<keyword evidence="13 14" id="KW-0998">Cell outer membrane</keyword>
<keyword evidence="5" id="KW-0410">Iron transport</keyword>
<evidence type="ECO:0000259" key="16">
    <source>
        <dbReference type="Pfam" id="PF00593"/>
    </source>
</evidence>
<reference evidence="18 19" key="1">
    <citation type="journal article" date="2019" name="Environ. Microbiol.">
        <title>Species interactions and distinct microbial communities in high Arctic permafrost affected cryosols are associated with the CH4 and CO2 gas fluxes.</title>
        <authorList>
            <person name="Altshuler I."/>
            <person name="Hamel J."/>
            <person name="Turney S."/>
            <person name="Magnuson E."/>
            <person name="Levesque R."/>
            <person name="Greer C."/>
            <person name="Whyte L.G."/>
        </authorList>
    </citation>
    <scope>NUCLEOTIDE SEQUENCE [LARGE SCALE GENOMIC DNA]</scope>
    <source>
        <strain evidence="18 19">S9.2P</strain>
    </source>
</reference>
<evidence type="ECO:0000256" key="14">
    <source>
        <dbReference type="PROSITE-ProRule" id="PRU01360"/>
    </source>
</evidence>
<dbReference type="SUPFAM" id="SSF56935">
    <property type="entry name" value="Porins"/>
    <property type="match status" value="1"/>
</dbReference>
<dbReference type="Pfam" id="PF00593">
    <property type="entry name" value="TonB_dep_Rec_b-barrel"/>
    <property type="match status" value="1"/>
</dbReference>
<dbReference type="GO" id="GO:0030246">
    <property type="term" value="F:carbohydrate binding"/>
    <property type="evidence" value="ECO:0007669"/>
    <property type="project" value="InterPro"/>
</dbReference>
<dbReference type="SUPFAM" id="SSF49452">
    <property type="entry name" value="Starch-binding domain-like"/>
    <property type="match status" value="1"/>
</dbReference>
<dbReference type="GO" id="GO:0015891">
    <property type="term" value="P:siderophore transport"/>
    <property type="evidence" value="ECO:0007669"/>
    <property type="project" value="InterPro"/>
</dbReference>
<dbReference type="Pfam" id="PF07715">
    <property type="entry name" value="Plug"/>
    <property type="match status" value="1"/>
</dbReference>
<dbReference type="Pfam" id="PF13620">
    <property type="entry name" value="CarboxypepD_reg"/>
    <property type="match status" value="1"/>
</dbReference>
<evidence type="ECO:0000256" key="4">
    <source>
        <dbReference type="ARBA" id="ARBA00022452"/>
    </source>
</evidence>
<dbReference type="InterPro" id="IPR039426">
    <property type="entry name" value="TonB-dep_rcpt-like"/>
</dbReference>
<keyword evidence="6 14" id="KW-0812">Transmembrane</keyword>